<evidence type="ECO:0000256" key="2">
    <source>
        <dbReference type="ARBA" id="ARBA00022448"/>
    </source>
</evidence>
<dbReference type="Gene3D" id="3.40.50.300">
    <property type="entry name" value="P-loop containing nucleotide triphosphate hydrolases"/>
    <property type="match status" value="1"/>
</dbReference>
<dbReference type="SMART" id="SM00382">
    <property type="entry name" value="AAA"/>
    <property type="match status" value="1"/>
</dbReference>
<dbReference type="InterPro" id="IPR027417">
    <property type="entry name" value="P-loop_NTPase"/>
</dbReference>
<comment type="similarity">
    <text evidence="1">Belongs to the ABC transporter superfamily.</text>
</comment>
<keyword evidence="4 8" id="KW-0067">ATP-binding</keyword>
<evidence type="ECO:0000313" key="9">
    <source>
        <dbReference type="Proteomes" id="UP001595988"/>
    </source>
</evidence>
<dbReference type="SUPFAM" id="SSF52540">
    <property type="entry name" value="P-loop containing nucleoside triphosphate hydrolases"/>
    <property type="match status" value="1"/>
</dbReference>
<dbReference type="Proteomes" id="UP001595988">
    <property type="component" value="Unassembled WGS sequence"/>
</dbReference>
<dbReference type="InterPro" id="IPR015860">
    <property type="entry name" value="ABC_transpr_TagH-like"/>
</dbReference>
<gene>
    <name evidence="8" type="ORF">ACFO3P_04280</name>
</gene>
<keyword evidence="5" id="KW-1278">Translocase</keyword>
<evidence type="ECO:0000256" key="5">
    <source>
        <dbReference type="ARBA" id="ARBA00022967"/>
    </source>
</evidence>
<dbReference type="GO" id="GO:0005524">
    <property type="term" value="F:ATP binding"/>
    <property type="evidence" value="ECO:0007669"/>
    <property type="project" value="UniProtKB-KW"/>
</dbReference>
<keyword evidence="6" id="KW-0472">Membrane</keyword>
<reference evidence="9" key="1">
    <citation type="journal article" date="2019" name="Int. J. Syst. Evol. Microbiol.">
        <title>The Global Catalogue of Microorganisms (GCM) 10K type strain sequencing project: providing services to taxonomists for standard genome sequencing and annotation.</title>
        <authorList>
            <consortium name="The Broad Institute Genomics Platform"/>
            <consortium name="The Broad Institute Genome Sequencing Center for Infectious Disease"/>
            <person name="Wu L."/>
            <person name="Ma J."/>
        </authorList>
    </citation>
    <scope>NUCLEOTIDE SEQUENCE [LARGE SCALE GENOMIC DNA]</scope>
    <source>
        <strain evidence="9">CCUG 37257</strain>
    </source>
</reference>
<dbReference type="InterPro" id="IPR003593">
    <property type="entry name" value="AAA+_ATPase"/>
</dbReference>
<organism evidence="8 9">
    <name type="scientific">Oceanobacillus aidingensis</name>
    <dbReference type="NCBI Taxonomy" id="645964"/>
    <lineage>
        <taxon>Bacteria</taxon>
        <taxon>Bacillati</taxon>
        <taxon>Bacillota</taxon>
        <taxon>Bacilli</taxon>
        <taxon>Bacillales</taxon>
        <taxon>Bacillaceae</taxon>
        <taxon>Oceanobacillus</taxon>
    </lineage>
</organism>
<dbReference type="PROSITE" id="PS50893">
    <property type="entry name" value="ABC_TRANSPORTER_2"/>
    <property type="match status" value="1"/>
</dbReference>
<evidence type="ECO:0000256" key="4">
    <source>
        <dbReference type="ARBA" id="ARBA00022840"/>
    </source>
</evidence>
<evidence type="ECO:0000256" key="3">
    <source>
        <dbReference type="ARBA" id="ARBA00022741"/>
    </source>
</evidence>
<evidence type="ECO:0000259" key="7">
    <source>
        <dbReference type="PROSITE" id="PS50893"/>
    </source>
</evidence>
<dbReference type="InterPro" id="IPR050683">
    <property type="entry name" value="Bact_Polysacc_Export_ATP-bd"/>
</dbReference>
<feature type="domain" description="ABC transporter" evidence="7">
    <location>
        <begin position="6"/>
        <end position="244"/>
    </location>
</feature>
<keyword evidence="3" id="KW-0547">Nucleotide-binding</keyword>
<dbReference type="PANTHER" id="PTHR46743">
    <property type="entry name" value="TEICHOIC ACIDS EXPORT ATP-BINDING PROTEIN TAGH"/>
    <property type="match status" value="1"/>
</dbReference>
<dbReference type="Pfam" id="PF00005">
    <property type="entry name" value="ABC_tran"/>
    <property type="match status" value="1"/>
</dbReference>
<comment type="caution">
    <text evidence="8">The sequence shown here is derived from an EMBL/GenBank/DDBJ whole genome shotgun (WGS) entry which is preliminary data.</text>
</comment>
<keyword evidence="2" id="KW-0813">Transport</keyword>
<name>A0ABV9JUN0_9BACI</name>
<sequence>MNKPVVKFTNVTKTYSMLKKKSDKLLEIFSLKQGKKGFSALSSVSFEVYKGETIGIIGINGSGKSTLSSLLAEVTPPTTGDISIDGETSLVAISAGLNNFLTGMENIELKCMMHGLTKEEIKEIKPTIIEFADIGDFINQPIKSYSSGMKSRLGFAISAHIQPDILVIDEALSVGDSTFYKKCLDKFDEFKKQGKTIFFISHSLSQVKTISDRILWLNFGQVKMFGEKDKIAAEYTKFIDWFNDLSKIEQKKYRKKMLATQKQSVNINSLEIGPEIPMKRRSNPKKEKVEKRHFPFLQLSFLLTLFVCSTILLFIDNPIEAITNRLGQATEVEDSDNLAEESEPAILTIDKSGIIKGRDVPVYLDSDLNENDIEAEVSFATKVFIEEEIDDSIYKVSVENDTISGYVETENVELIDDDEMANSTLSIETFLPLFSESIQESYAYLFAFLGADYENVKNTLRGLTDEYTNQSGKDILEYEYGAYSYYFNEDDIAETIEFDEIDVDSSIINEVTSESQISSSDDSLFYLVTAEYTVILDVSNRNIMFKIK</sequence>
<proteinExistence type="inferred from homology"/>
<dbReference type="RefSeq" id="WP_379542204.1">
    <property type="nucleotide sequence ID" value="NZ_JBHSFT010000004.1"/>
</dbReference>
<dbReference type="PANTHER" id="PTHR46743:SF2">
    <property type="entry name" value="TEICHOIC ACIDS EXPORT ATP-BINDING PROTEIN TAGH"/>
    <property type="match status" value="1"/>
</dbReference>
<protein>
    <submittedName>
        <fullName evidence="8">ATP-binding cassette domain-containing protein</fullName>
    </submittedName>
</protein>
<evidence type="ECO:0000313" key="8">
    <source>
        <dbReference type="EMBL" id="MFC4661443.1"/>
    </source>
</evidence>
<evidence type="ECO:0000256" key="1">
    <source>
        <dbReference type="ARBA" id="ARBA00005417"/>
    </source>
</evidence>
<accession>A0ABV9JUN0</accession>
<dbReference type="InterPro" id="IPR017871">
    <property type="entry name" value="ABC_transporter-like_CS"/>
</dbReference>
<dbReference type="CDD" id="cd03220">
    <property type="entry name" value="ABC_KpsT_Wzt"/>
    <property type="match status" value="1"/>
</dbReference>
<keyword evidence="6" id="KW-0812">Transmembrane</keyword>
<evidence type="ECO:0000256" key="6">
    <source>
        <dbReference type="SAM" id="Phobius"/>
    </source>
</evidence>
<dbReference type="EMBL" id="JBHSFT010000004">
    <property type="protein sequence ID" value="MFC4661443.1"/>
    <property type="molecule type" value="Genomic_DNA"/>
</dbReference>
<feature type="transmembrane region" description="Helical" evidence="6">
    <location>
        <begin position="294"/>
        <end position="315"/>
    </location>
</feature>
<dbReference type="InterPro" id="IPR003439">
    <property type="entry name" value="ABC_transporter-like_ATP-bd"/>
</dbReference>
<keyword evidence="6" id="KW-1133">Transmembrane helix</keyword>
<keyword evidence="9" id="KW-1185">Reference proteome</keyword>
<dbReference type="PROSITE" id="PS00211">
    <property type="entry name" value="ABC_TRANSPORTER_1"/>
    <property type="match status" value="1"/>
</dbReference>